<evidence type="ECO:0000256" key="6">
    <source>
        <dbReference type="ARBA" id="ARBA00023136"/>
    </source>
</evidence>
<dbReference type="Pfam" id="PF00002">
    <property type="entry name" value="7tm_2"/>
    <property type="match status" value="1"/>
</dbReference>
<dbReference type="Gene3D" id="2.60.220.50">
    <property type="match status" value="1"/>
</dbReference>
<dbReference type="Gene3D" id="1.20.1070.10">
    <property type="entry name" value="Rhodopsin 7-helix transmembrane proteins"/>
    <property type="match status" value="1"/>
</dbReference>
<dbReference type="PROSITE" id="PS50221">
    <property type="entry name" value="GAIN_B"/>
    <property type="match status" value="1"/>
</dbReference>
<keyword evidence="12" id="KW-1185">Reference proteome</keyword>
<gene>
    <name evidence="11" type="ORF">CVLEPA_LOCUS23506</name>
</gene>
<dbReference type="PROSITE" id="PS50261">
    <property type="entry name" value="G_PROTEIN_RECEP_F2_4"/>
    <property type="match status" value="1"/>
</dbReference>
<dbReference type="InterPro" id="IPR000742">
    <property type="entry name" value="EGF"/>
</dbReference>
<comment type="subcellular location">
    <subcellularLocation>
        <location evidence="2">Cell membrane</location>
    </subcellularLocation>
    <subcellularLocation>
        <location evidence="1">Membrane</location>
        <topology evidence="1">Multi-pass membrane protein</topology>
    </subcellularLocation>
</comment>
<feature type="transmembrane region" description="Helical" evidence="8">
    <location>
        <begin position="531"/>
        <end position="550"/>
    </location>
</feature>
<dbReference type="InterPro" id="IPR017981">
    <property type="entry name" value="GPCR_2-like_7TM"/>
</dbReference>
<dbReference type="PROSITE" id="PS01186">
    <property type="entry name" value="EGF_2"/>
    <property type="match status" value="1"/>
</dbReference>
<protein>
    <submittedName>
        <fullName evidence="11">Uncharacterized protein</fullName>
    </submittedName>
</protein>
<evidence type="ECO:0000256" key="2">
    <source>
        <dbReference type="ARBA" id="ARBA00004236"/>
    </source>
</evidence>
<evidence type="ECO:0000313" key="11">
    <source>
        <dbReference type="EMBL" id="CAK8690964.1"/>
    </source>
</evidence>
<feature type="transmembrane region" description="Helical" evidence="8">
    <location>
        <begin position="661"/>
        <end position="687"/>
    </location>
</feature>
<evidence type="ECO:0000313" key="12">
    <source>
        <dbReference type="Proteomes" id="UP001642483"/>
    </source>
</evidence>
<dbReference type="InterPro" id="IPR000832">
    <property type="entry name" value="GPCR_2_secretin-like"/>
</dbReference>
<evidence type="ECO:0000256" key="1">
    <source>
        <dbReference type="ARBA" id="ARBA00004141"/>
    </source>
</evidence>
<feature type="transmembrane region" description="Helical" evidence="8">
    <location>
        <begin position="458"/>
        <end position="476"/>
    </location>
</feature>
<keyword evidence="5 8" id="KW-1133">Transmembrane helix</keyword>
<keyword evidence="7" id="KW-1015">Disulfide bond</keyword>
<feature type="domain" description="GAIN-B" evidence="9">
    <location>
        <begin position="247"/>
        <end position="417"/>
    </location>
</feature>
<dbReference type="PANTHER" id="PTHR47767">
    <property type="entry name" value="ADHESION G PROTEIN-COUPLED RECEPTOR G7"/>
    <property type="match status" value="1"/>
</dbReference>
<comment type="caution">
    <text evidence="11">The sequence shown here is derived from an EMBL/GenBank/DDBJ whole genome shotgun (WGS) entry which is preliminary data.</text>
</comment>
<dbReference type="InterPro" id="IPR046338">
    <property type="entry name" value="GAIN_dom_sf"/>
</dbReference>
<name>A0ABP0GJF7_CLALP</name>
<dbReference type="PANTHER" id="PTHR47767:SF1">
    <property type="entry name" value="ADHESION G PROTEIN-COUPLED RECEPTOR G7"/>
    <property type="match status" value="1"/>
</dbReference>
<dbReference type="SMART" id="SM00303">
    <property type="entry name" value="GPS"/>
    <property type="match status" value="1"/>
</dbReference>
<feature type="transmembrane region" description="Helical" evidence="8">
    <location>
        <begin position="632"/>
        <end position="655"/>
    </location>
</feature>
<dbReference type="Proteomes" id="UP001642483">
    <property type="component" value="Unassembled WGS sequence"/>
</dbReference>
<dbReference type="InterPro" id="IPR057244">
    <property type="entry name" value="GAIN_B"/>
</dbReference>
<evidence type="ECO:0000256" key="7">
    <source>
        <dbReference type="ARBA" id="ARBA00023157"/>
    </source>
</evidence>
<keyword evidence="6 8" id="KW-0472">Membrane</keyword>
<dbReference type="InterPro" id="IPR053066">
    <property type="entry name" value="ADGR_G7"/>
</dbReference>
<evidence type="ECO:0000256" key="4">
    <source>
        <dbReference type="ARBA" id="ARBA00022692"/>
    </source>
</evidence>
<keyword evidence="3" id="KW-1003">Cell membrane</keyword>
<organism evidence="11 12">
    <name type="scientific">Clavelina lepadiformis</name>
    <name type="common">Light-bulb sea squirt</name>
    <name type="synonym">Ascidia lepadiformis</name>
    <dbReference type="NCBI Taxonomy" id="159417"/>
    <lineage>
        <taxon>Eukaryota</taxon>
        <taxon>Metazoa</taxon>
        <taxon>Chordata</taxon>
        <taxon>Tunicata</taxon>
        <taxon>Ascidiacea</taxon>
        <taxon>Aplousobranchia</taxon>
        <taxon>Clavelinidae</taxon>
        <taxon>Clavelina</taxon>
    </lineage>
</organism>
<proteinExistence type="predicted"/>
<feature type="transmembrane region" description="Helical" evidence="8">
    <location>
        <begin position="482"/>
        <end position="510"/>
    </location>
</feature>
<evidence type="ECO:0000256" key="5">
    <source>
        <dbReference type="ARBA" id="ARBA00022989"/>
    </source>
</evidence>
<evidence type="ECO:0000256" key="8">
    <source>
        <dbReference type="SAM" id="Phobius"/>
    </source>
</evidence>
<accession>A0ABP0GJF7</accession>
<evidence type="ECO:0000256" key="3">
    <source>
        <dbReference type="ARBA" id="ARBA00022475"/>
    </source>
</evidence>
<keyword evidence="4 8" id="KW-0812">Transmembrane</keyword>
<reference evidence="11 12" key="1">
    <citation type="submission" date="2024-02" db="EMBL/GenBank/DDBJ databases">
        <authorList>
            <person name="Daric V."/>
            <person name="Darras S."/>
        </authorList>
    </citation>
    <scope>NUCLEOTIDE SEQUENCE [LARGE SCALE GENOMIC DNA]</scope>
</reference>
<dbReference type="Pfam" id="PF01825">
    <property type="entry name" value="GPS"/>
    <property type="match status" value="1"/>
</dbReference>
<feature type="transmembrane region" description="Helical" evidence="8">
    <location>
        <begin position="420"/>
        <end position="446"/>
    </location>
</feature>
<sequence>MFKPSSNSCEVLLCGENAACSFKNGIAACECNNGFVGNAYESCTEAVCMKSVISESEVNFTFNRTLPGLVAYSNERCPTGYPQAFVMCLESPDASTLPTFLQSSLTFVTCTNNSIEEITSNVNYENVTTKEVEEVLTILNLQTSVADQVTPEDFVNVVETIGLLSAFSDTIEISTPILENVLSITNQVTQNLVLTNNDSSSEKLPMMSAETRLLSAINNLGHQVVLPENQTSLKIMTPSIACEVVDERNTTKTASFEPLVYLQPTSKSQESPVRIEIPPEALQYAQQGNSSLRKKRNAETNTSAVRLVFVAHRTSALFPSPENTSWVGSASLNNEGISNLQEPVKIIHLRVDTAGGRQPNDKQFKLSYVNETCVFWNFSTNAWSTAGCCLVENSNPPECRCNHLTNFAMLLSTYDIPEDVVLSAATTVGCIISIVCLVVTILLLVIPKHIRRKRPTKILINVCINLMLSYIVFLSGLDKRRNIAACVSSTVLLHFFLLSTWFWMAVYAHVLYKSFVQVLSVTWDRYLTKSFVISYGLPLIIVVINVIVTLTNSHHEEEPPICGKDLKPHIAVSAMLADNMCWLHSQSLHFSFLLPVGLLLGFNVVIFFVVVRKLTWKRNEVSSSIPKRSVTQHVVVAITIAASLGLVWLLGYFLLLSDNVIYFTVMNWLFTVAVSLQGVCIFFLLCIRKGDIRNVWWPTVYMILCYPFKGYTPVDKKINSRTSRMTRRRSTISTLKKAKLL</sequence>
<feature type="transmembrane region" description="Helical" evidence="8">
    <location>
        <begin position="592"/>
        <end position="611"/>
    </location>
</feature>
<evidence type="ECO:0000259" key="10">
    <source>
        <dbReference type="PROSITE" id="PS50261"/>
    </source>
</evidence>
<feature type="domain" description="G-protein coupled receptors family 2 profile 2" evidence="10">
    <location>
        <begin position="422"/>
        <end position="689"/>
    </location>
</feature>
<evidence type="ECO:0000259" key="9">
    <source>
        <dbReference type="PROSITE" id="PS50221"/>
    </source>
</evidence>
<dbReference type="InterPro" id="IPR000203">
    <property type="entry name" value="GPS"/>
</dbReference>
<dbReference type="EMBL" id="CAWYQH010000119">
    <property type="protein sequence ID" value="CAK8690964.1"/>
    <property type="molecule type" value="Genomic_DNA"/>
</dbReference>